<dbReference type="Proteomes" id="UP000481861">
    <property type="component" value="Unassembled WGS sequence"/>
</dbReference>
<protein>
    <recommendedName>
        <fullName evidence="4">Secreted protein</fullName>
    </recommendedName>
</protein>
<reference evidence="2 3" key="1">
    <citation type="submission" date="2020-01" db="EMBL/GenBank/DDBJ databases">
        <authorList>
            <consortium name="DOE Joint Genome Institute"/>
            <person name="Haridas S."/>
            <person name="Albert R."/>
            <person name="Binder M."/>
            <person name="Bloem J."/>
            <person name="Labutti K."/>
            <person name="Salamov A."/>
            <person name="Andreopoulos B."/>
            <person name="Baker S.E."/>
            <person name="Barry K."/>
            <person name="Bills G."/>
            <person name="Bluhm B.H."/>
            <person name="Cannon C."/>
            <person name="Castanera R."/>
            <person name="Culley D.E."/>
            <person name="Daum C."/>
            <person name="Ezra D."/>
            <person name="Gonzalez J.B."/>
            <person name="Henrissat B."/>
            <person name="Kuo A."/>
            <person name="Liang C."/>
            <person name="Lipzen A."/>
            <person name="Lutzoni F."/>
            <person name="Magnuson J."/>
            <person name="Mondo S."/>
            <person name="Nolan M."/>
            <person name="Ohm R."/>
            <person name="Pangilinan J."/>
            <person name="Park H.-J.H."/>
            <person name="Ramirez L."/>
            <person name="Alfaro M."/>
            <person name="Sun H."/>
            <person name="Tritt A."/>
            <person name="Yoshinaga Y."/>
            <person name="Zwiers L.-H.L."/>
            <person name="Turgeon B.G."/>
            <person name="Goodwin S.B."/>
            <person name="Spatafora J.W."/>
            <person name="Crous P.W."/>
            <person name="Grigoriev I.V."/>
        </authorList>
    </citation>
    <scope>NUCLEOTIDE SEQUENCE [LARGE SCALE GENOMIC DNA]</scope>
    <source>
        <strain evidence="2 3">CBS 611.86</strain>
    </source>
</reference>
<proteinExistence type="predicted"/>
<feature type="chain" id="PRO_5028996853" description="Secreted protein" evidence="1">
    <location>
        <begin position="21"/>
        <end position="72"/>
    </location>
</feature>
<evidence type="ECO:0008006" key="4">
    <source>
        <dbReference type="Google" id="ProtNLM"/>
    </source>
</evidence>
<evidence type="ECO:0000313" key="3">
    <source>
        <dbReference type="Proteomes" id="UP000481861"/>
    </source>
</evidence>
<dbReference type="EMBL" id="JAADJZ010000009">
    <property type="protein sequence ID" value="KAF2872263.1"/>
    <property type="molecule type" value="Genomic_DNA"/>
</dbReference>
<name>A0A7C8MCX7_9PLEO</name>
<comment type="caution">
    <text evidence="2">The sequence shown here is derived from an EMBL/GenBank/DDBJ whole genome shotgun (WGS) entry which is preliminary data.</text>
</comment>
<evidence type="ECO:0000256" key="1">
    <source>
        <dbReference type="SAM" id="SignalP"/>
    </source>
</evidence>
<gene>
    <name evidence="2" type="ORF">BDV95DRAFT_661429</name>
</gene>
<evidence type="ECO:0000313" key="2">
    <source>
        <dbReference type="EMBL" id="KAF2872263.1"/>
    </source>
</evidence>
<dbReference type="AlphaFoldDB" id="A0A7C8MCX7"/>
<accession>A0A7C8MCX7</accession>
<keyword evidence="1" id="KW-0732">Signal</keyword>
<organism evidence="2 3">
    <name type="scientific">Massariosphaeria phaeospora</name>
    <dbReference type="NCBI Taxonomy" id="100035"/>
    <lineage>
        <taxon>Eukaryota</taxon>
        <taxon>Fungi</taxon>
        <taxon>Dikarya</taxon>
        <taxon>Ascomycota</taxon>
        <taxon>Pezizomycotina</taxon>
        <taxon>Dothideomycetes</taxon>
        <taxon>Pleosporomycetidae</taxon>
        <taxon>Pleosporales</taxon>
        <taxon>Pleosporales incertae sedis</taxon>
        <taxon>Massariosphaeria</taxon>
    </lineage>
</organism>
<keyword evidence="3" id="KW-1185">Reference proteome</keyword>
<feature type="signal peptide" evidence="1">
    <location>
        <begin position="1"/>
        <end position="20"/>
    </location>
</feature>
<sequence length="72" mass="8542">MMFLMISLALFIESTSRIEAWKNISVWWTRWPASSPLRQCTQKKMGSILQVMEKWLVSIVEGGRSYAAWYRR</sequence>